<evidence type="ECO:0000256" key="1">
    <source>
        <dbReference type="ARBA" id="ARBA00004141"/>
    </source>
</evidence>
<feature type="transmembrane region" description="Helical" evidence="8">
    <location>
        <begin position="231"/>
        <end position="253"/>
    </location>
</feature>
<feature type="domain" description="Major facilitator superfamily (MFS) profile" evidence="9">
    <location>
        <begin position="1"/>
        <end position="287"/>
    </location>
</feature>
<sequence>MVGIGAIPAGIQCIILYWLPESPRYLVRKGRDEAARKILFTIYSGAQAADIEEKVAYIREFTEDKRPGTKWEKAKKDFKSLYVLPSNLRALILACGLQGIQQFSGFNSLMYFSATVFKTVGFENPTAVSLIVAGTNFIMTCITFTIIDRIGRRRILIGTLWGCSAGLIICAIAFHYLPRDASTGEINATGSNRWAILILVSQIIYVMFYALGIGNIAWVGQSEVFPYNVRGFGTGMATATNWGANLILGSTFLTMMDRMTPTGAFGFYAGLCFLGWLFAIFFFPDLSGFTLEEVAEILSSSFGIRESRRRRKALKQLSEEERKRREEALMEKV</sequence>
<evidence type="ECO:0000256" key="4">
    <source>
        <dbReference type="ARBA" id="ARBA00022692"/>
    </source>
</evidence>
<reference evidence="10 11" key="1">
    <citation type="submission" date="2017-04" db="EMBL/GenBank/DDBJ databases">
        <title>Draft genome sequence of Tuber borchii Vittad., a whitish edible truffle.</title>
        <authorList>
            <consortium name="DOE Joint Genome Institute"/>
            <person name="Murat C."/>
            <person name="Kuo A."/>
            <person name="Barry K.W."/>
            <person name="Clum A."/>
            <person name="Dockter R.B."/>
            <person name="Fauchery L."/>
            <person name="Iotti M."/>
            <person name="Kohler A."/>
            <person name="Labutti K."/>
            <person name="Lindquist E.A."/>
            <person name="Lipzen A."/>
            <person name="Ohm R.A."/>
            <person name="Wang M."/>
            <person name="Grigoriev I.V."/>
            <person name="Zambonelli A."/>
            <person name="Martin F.M."/>
        </authorList>
    </citation>
    <scope>NUCLEOTIDE SEQUENCE [LARGE SCALE GENOMIC DNA]</scope>
    <source>
        <strain evidence="10 11">Tbo3840</strain>
    </source>
</reference>
<dbReference type="STRING" id="42251.A0A2T6ZL67"/>
<dbReference type="AlphaFoldDB" id="A0A2T6ZL67"/>
<dbReference type="OrthoDB" id="6339427at2759"/>
<protein>
    <submittedName>
        <fullName evidence="10">General substrate transporter</fullName>
    </submittedName>
</protein>
<dbReference type="PROSITE" id="PS50850">
    <property type="entry name" value="MFS"/>
    <property type="match status" value="1"/>
</dbReference>
<feature type="transmembrane region" description="Helical" evidence="8">
    <location>
        <begin position="194"/>
        <end position="219"/>
    </location>
</feature>
<dbReference type="PRINTS" id="PR00171">
    <property type="entry name" value="SUGRTRNSPORT"/>
</dbReference>
<keyword evidence="5 8" id="KW-1133">Transmembrane helix</keyword>
<feature type="transmembrane region" description="Helical" evidence="8">
    <location>
        <begin position="265"/>
        <end position="283"/>
    </location>
</feature>
<feature type="coiled-coil region" evidence="7">
    <location>
        <begin position="304"/>
        <end position="331"/>
    </location>
</feature>
<dbReference type="InterPro" id="IPR020846">
    <property type="entry name" value="MFS_dom"/>
</dbReference>
<keyword evidence="6 8" id="KW-0472">Membrane</keyword>
<evidence type="ECO:0000313" key="11">
    <source>
        <dbReference type="Proteomes" id="UP000244722"/>
    </source>
</evidence>
<dbReference type="InterPro" id="IPR003663">
    <property type="entry name" value="Sugar/inositol_transpt"/>
</dbReference>
<evidence type="ECO:0000313" key="10">
    <source>
        <dbReference type="EMBL" id="PUU76240.1"/>
    </source>
</evidence>
<dbReference type="Gene3D" id="1.20.1250.20">
    <property type="entry name" value="MFS general substrate transporter like domains"/>
    <property type="match status" value="1"/>
</dbReference>
<comment type="caution">
    <text evidence="10">The sequence shown here is derived from an EMBL/GenBank/DDBJ whole genome shotgun (WGS) entry which is preliminary data.</text>
</comment>
<comment type="similarity">
    <text evidence="2">Belongs to the major facilitator superfamily. Sugar transporter (TC 2.A.1.1) family.</text>
</comment>
<accession>A0A2T6ZL67</accession>
<dbReference type="InterPro" id="IPR005829">
    <property type="entry name" value="Sugar_transporter_CS"/>
</dbReference>
<dbReference type="InterPro" id="IPR005828">
    <property type="entry name" value="MFS_sugar_transport-like"/>
</dbReference>
<dbReference type="EMBL" id="NESQ01000195">
    <property type="protein sequence ID" value="PUU76240.1"/>
    <property type="molecule type" value="Genomic_DNA"/>
</dbReference>
<evidence type="ECO:0000256" key="2">
    <source>
        <dbReference type="ARBA" id="ARBA00010992"/>
    </source>
</evidence>
<comment type="subcellular location">
    <subcellularLocation>
        <location evidence="1">Membrane</location>
        <topology evidence="1">Multi-pass membrane protein</topology>
    </subcellularLocation>
</comment>
<feature type="transmembrane region" description="Helical" evidence="8">
    <location>
        <begin position="154"/>
        <end position="174"/>
    </location>
</feature>
<gene>
    <name evidence="10" type="ORF">B9Z19DRAFT_991163</name>
</gene>
<evidence type="ECO:0000256" key="7">
    <source>
        <dbReference type="SAM" id="Coils"/>
    </source>
</evidence>
<dbReference type="Pfam" id="PF00083">
    <property type="entry name" value="Sugar_tr"/>
    <property type="match status" value="1"/>
</dbReference>
<dbReference type="GO" id="GO:0005366">
    <property type="term" value="F:myo-inositol:proton symporter activity"/>
    <property type="evidence" value="ECO:0007669"/>
    <property type="project" value="TreeGrafter"/>
</dbReference>
<dbReference type="InterPro" id="IPR036259">
    <property type="entry name" value="MFS_trans_sf"/>
</dbReference>
<evidence type="ECO:0000256" key="8">
    <source>
        <dbReference type="SAM" id="Phobius"/>
    </source>
</evidence>
<organism evidence="10 11">
    <name type="scientific">Tuber borchii</name>
    <name type="common">White truffle</name>
    <dbReference type="NCBI Taxonomy" id="42251"/>
    <lineage>
        <taxon>Eukaryota</taxon>
        <taxon>Fungi</taxon>
        <taxon>Dikarya</taxon>
        <taxon>Ascomycota</taxon>
        <taxon>Pezizomycotina</taxon>
        <taxon>Pezizomycetes</taxon>
        <taxon>Pezizales</taxon>
        <taxon>Tuberaceae</taxon>
        <taxon>Tuber</taxon>
    </lineage>
</organism>
<dbReference type="PROSITE" id="PS00216">
    <property type="entry name" value="SUGAR_TRANSPORT_1"/>
    <property type="match status" value="1"/>
</dbReference>
<dbReference type="GO" id="GO:0016020">
    <property type="term" value="C:membrane"/>
    <property type="evidence" value="ECO:0007669"/>
    <property type="project" value="UniProtKB-SubCell"/>
</dbReference>
<evidence type="ECO:0000256" key="6">
    <source>
        <dbReference type="ARBA" id="ARBA00023136"/>
    </source>
</evidence>
<dbReference type="PANTHER" id="PTHR48020:SF12">
    <property type="entry name" value="PROTON MYO-INOSITOL COTRANSPORTER"/>
    <property type="match status" value="1"/>
</dbReference>
<dbReference type="InterPro" id="IPR050814">
    <property type="entry name" value="Myo-inositol_Transporter"/>
</dbReference>
<dbReference type="GO" id="GO:1904679">
    <property type="term" value="P:myo-inositol import across plasma membrane"/>
    <property type="evidence" value="ECO:0007669"/>
    <property type="project" value="TreeGrafter"/>
</dbReference>
<dbReference type="Proteomes" id="UP000244722">
    <property type="component" value="Unassembled WGS sequence"/>
</dbReference>
<dbReference type="SUPFAM" id="SSF103473">
    <property type="entry name" value="MFS general substrate transporter"/>
    <property type="match status" value="1"/>
</dbReference>
<evidence type="ECO:0000256" key="3">
    <source>
        <dbReference type="ARBA" id="ARBA00022448"/>
    </source>
</evidence>
<keyword evidence="3" id="KW-0813">Transport</keyword>
<feature type="transmembrane region" description="Helical" evidence="8">
    <location>
        <begin position="127"/>
        <end position="147"/>
    </location>
</feature>
<evidence type="ECO:0000256" key="5">
    <source>
        <dbReference type="ARBA" id="ARBA00022989"/>
    </source>
</evidence>
<keyword evidence="4 8" id="KW-0812">Transmembrane</keyword>
<keyword evidence="7" id="KW-0175">Coiled coil</keyword>
<keyword evidence="11" id="KW-1185">Reference proteome</keyword>
<proteinExistence type="inferred from homology"/>
<evidence type="ECO:0000259" key="9">
    <source>
        <dbReference type="PROSITE" id="PS50850"/>
    </source>
</evidence>
<name>A0A2T6ZL67_TUBBO</name>
<dbReference type="PANTHER" id="PTHR48020">
    <property type="entry name" value="PROTON MYO-INOSITOL COTRANSPORTER"/>
    <property type="match status" value="1"/>
</dbReference>